<evidence type="ECO:0000313" key="1">
    <source>
        <dbReference type="EMBL" id="AZA13905.1"/>
    </source>
</evidence>
<sequence length="71" mass="7948">MSVVFDLPVCRGGCCVMWIAECVFIEQGAFGSRLVRGDAPDRGRKAWHRRVATKQRLSYVRLPGTVAQLLI</sequence>
<evidence type="ECO:0000313" key="2">
    <source>
        <dbReference type="Proteomes" id="UP000269019"/>
    </source>
</evidence>
<dbReference type="AlphaFoldDB" id="A0A3G6J720"/>
<dbReference type="EMBL" id="CP033896">
    <property type="protein sequence ID" value="AZA13905.1"/>
    <property type="molecule type" value="Genomic_DNA"/>
</dbReference>
<accession>A0A3G6J720</accession>
<keyword evidence="2" id="KW-1185">Reference proteome</keyword>
<gene>
    <name evidence="1" type="ORF">CCHOA_07565</name>
</gene>
<organism evidence="1 2">
    <name type="scientific">Corynebacterium choanae</name>
    <dbReference type="NCBI Taxonomy" id="1862358"/>
    <lineage>
        <taxon>Bacteria</taxon>
        <taxon>Bacillati</taxon>
        <taxon>Actinomycetota</taxon>
        <taxon>Actinomycetes</taxon>
        <taxon>Mycobacteriales</taxon>
        <taxon>Corynebacteriaceae</taxon>
        <taxon>Corynebacterium</taxon>
    </lineage>
</organism>
<proteinExistence type="predicted"/>
<dbReference type="KEGG" id="ccho:CCHOA_07565"/>
<dbReference type="Proteomes" id="UP000269019">
    <property type="component" value="Chromosome"/>
</dbReference>
<reference evidence="1 2" key="1">
    <citation type="submission" date="2018-11" db="EMBL/GenBank/DDBJ databases">
        <authorList>
            <person name="Kleinhagauer T."/>
            <person name="Glaeser S.P."/>
            <person name="Spergser J."/>
            <person name="Ruckert C."/>
            <person name="Kaempfer P."/>
            <person name="Busse H.-J."/>
        </authorList>
    </citation>
    <scope>NUCLEOTIDE SEQUENCE [LARGE SCALE GENOMIC DNA]</scope>
    <source>
        <strain evidence="1 2">200CH</strain>
    </source>
</reference>
<protein>
    <submittedName>
        <fullName evidence="1">Uncharacterized protein</fullName>
    </submittedName>
</protein>
<name>A0A3G6J720_9CORY</name>